<evidence type="ECO:0000313" key="1">
    <source>
        <dbReference type="EMBL" id="SBS73852.1"/>
    </source>
</evidence>
<sequence length="164" mass="17649">MADATGGHRTRSGARSNELLLNGVLVAHGRGELIGTDDGGELTLLSTPQARDRRGAPKDGYCLSSLPRDALELAASGWGKYEPSVRRWEALTRPAPNPTEPDSSGVKARIRSEFSEWMMGWPAGWVTDLQLTRTEKLVCIGNGVVPQQAVAALRWLLSVSEVAA</sequence>
<organism evidence="1">
    <name type="scientific">uncultured Mycobacterium sp</name>
    <dbReference type="NCBI Taxonomy" id="171292"/>
    <lineage>
        <taxon>Bacteria</taxon>
        <taxon>Bacillati</taxon>
        <taxon>Actinomycetota</taxon>
        <taxon>Actinomycetes</taxon>
        <taxon>Mycobacteriales</taxon>
        <taxon>Mycobacteriaceae</taxon>
        <taxon>Mycobacterium</taxon>
        <taxon>environmental samples</taxon>
    </lineage>
</organism>
<reference evidence="1" key="1">
    <citation type="submission" date="2016-03" db="EMBL/GenBank/DDBJ databases">
        <authorList>
            <person name="Ploux O."/>
        </authorList>
    </citation>
    <scope>NUCLEOTIDE SEQUENCE</scope>
    <source>
        <strain evidence="1">UC10</strain>
    </source>
</reference>
<gene>
    <name evidence="1" type="ORF">MHPYR_180091</name>
</gene>
<proteinExistence type="predicted"/>
<dbReference type="AlphaFoldDB" id="A0A1Y5P5A0"/>
<accession>A0A1Y5P5A0</accession>
<dbReference type="EMBL" id="FLQS01000010">
    <property type="protein sequence ID" value="SBS73852.1"/>
    <property type="molecule type" value="Genomic_DNA"/>
</dbReference>
<name>A0A1Y5P5A0_9MYCO</name>
<protein>
    <submittedName>
        <fullName evidence="1">Gp69</fullName>
    </submittedName>
</protein>